<organism evidence="2 3">
    <name type="scientific">Durusdinium trenchii</name>
    <dbReference type="NCBI Taxonomy" id="1381693"/>
    <lineage>
        <taxon>Eukaryota</taxon>
        <taxon>Sar</taxon>
        <taxon>Alveolata</taxon>
        <taxon>Dinophyceae</taxon>
        <taxon>Suessiales</taxon>
        <taxon>Symbiodiniaceae</taxon>
        <taxon>Durusdinium</taxon>
    </lineage>
</organism>
<gene>
    <name evidence="2" type="ORF">SCF082_LOCUS20756</name>
</gene>
<dbReference type="EMBL" id="CAXAMM010014559">
    <property type="protein sequence ID" value="CAK9034097.1"/>
    <property type="molecule type" value="Genomic_DNA"/>
</dbReference>
<dbReference type="Proteomes" id="UP001642464">
    <property type="component" value="Unassembled WGS sequence"/>
</dbReference>
<keyword evidence="3" id="KW-1185">Reference proteome</keyword>
<feature type="region of interest" description="Disordered" evidence="1">
    <location>
        <begin position="1"/>
        <end position="80"/>
    </location>
</feature>
<sequence length="685" mass="78327">MPSTMLAMRSWQTGRLQDSQRSVPRPAQQKPKNAKKYEKKDGDVSDKKDKKTEKTTRKREKSAEPASKEKKRKEKKQKSFHTLMQVCSKNLWLPLRTMLPFSGSEASTCRAAIRAAKNIVSDLGEQTAARSRGLVELGKCTESHSERDVNRVARKYQLLLPVKLSNLPKSPGIRFTGDFKAISLRDWCKFMIDHDCWHVMLGLHRPNPKRECDILSAFWQRFKALRPHHQLWEEFEKNNVDLSRCCPMVFHGDEGRGRKRAPFLVASYHSVLGFGTHAANQFRKHREYLTMKLNYSESTHVTYLLTAVLPKMLKDEVAFQTILQFVTQDSLSMIRSGVQSNHGERHYMAVINCTGDWAFLAKAGNLGRSFSNVEKRPRGLNSNPRGICHYCRAGQINVPFEDFGPNPCWKSTMFEEGDVPFTKRPTLLGIPHEPDREAAFFTYDVWHSLHLGMGKTFTASALALISDRMESTNIDGRFSELTNVFLQWCEECKVTPYVTSISKDTLGWFDRMTFPNGMWSKGHITTAFMKFVAWWLRANVNDVSDCPLLTTSLEAAESLNTCMEQLYRADVWLKREAAHRIGQHGLKFMSCYQRLARLAYDEGKALYIYMPKSHVCHHVFLECAEATAEWTFNPLTFAVQLSEDLVGKKSRLARRVAASQVIVRVLERSLCVALKAWTDAGFIKG</sequence>
<evidence type="ECO:0000313" key="3">
    <source>
        <dbReference type="Proteomes" id="UP001642464"/>
    </source>
</evidence>
<feature type="compositionally biased region" description="Basic and acidic residues" evidence="1">
    <location>
        <begin position="35"/>
        <end position="68"/>
    </location>
</feature>
<comment type="caution">
    <text evidence="2">The sequence shown here is derived from an EMBL/GenBank/DDBJ whole genome shotgun (WGS) entry which is preliminary data.</text>
</comment>
<evidence type="ECO:0000256" key="1">
    <source>
        <dbReference type="SAM" id="MobiDB-lite"/>
    </source>
</evidence>
<proteinExistence type="predicted"/>
<evidence type="ECO:0000313" key="2">
    <source>
        <dbReference type="EMBL" id="CAK9034097.1"/>
    </source>
</evidence>
<feature type="compositionally biased region" description="Polar residues" evidence="1">
    <location>
        <begin position="10"/>
        <end position="22"/>
    </location>
</feature>
<protein>
    <submittedName>
        <fullName evidence="2">Uncharacterized protein</fullName>
    </submittedName>
</protein>
<feature type="compositionally biased region" description="Basic residues" evidence="1">
    <location>
        <begin position="69"/>
        <end position="79"/>
    </location>
</feature>
<name>A0ABP0L5Q8_9DINO</name>
<reference evidence="2 3" key="1">
    <citation type="submission" date="2024-02" db="EMBL/GenBank/DDBJ databases">
        <authorList>
            <person name="Chen Y."/>
            <person name="Shah S."/>
            <person name="Dougan E. K."/>
            <person name="Thang M."/>
            <person name="Chan C."/>
        </authorList>
    </citation>
    <scope>NUCLEOTIDE SEQUENCE [LARGE SCALE GENOMIC DNA]</scope>
</reference>
<accession>A0ABP0L5Q8</accession>